<sequence>MAELIETPHISGTVQNNFKEVPTVMDVRSWVKKRDEENVKDESLVSILDSGIVKATHRQELVKLAVSGMSQLHNTLYPTAEINEQLTKNIILAFPKLRSMLTNGGYVSELAFKMPNDTNKELILKLTDETRANRLNEIKNSDKPMTVVAILKKYPRFKDFNGELISRKFSAVFPENDIFLGTFSAFYAPRILQYCKSIKHHLLELVRDLESNNLKALVLLPELLPSSNYTKRKTSGNTKSNSKTPKIKVVPNDFSQKVVPSKNLLQFIHVNLVNFYDFITGCIMKLHKPKGCSIALDTTLQNITLNENDEEMEEIEDEIDSPGMIAAD</sequence>
<dbReference type="Proteomes" id="UP000279307">
    <property type="component" value="Chromosome 12"/>
</dbReference>
<dbReference type="AlphaFoldDB" id="A0A3L8D707"/>
<accession>A0A3L8D707</accession>
<evidence type="ECO:0000313" key="1">
    <source>
        <dbReference type="EMBL" id="RLU16230.1"/>
    </source>
</evidence>
<name>A0A3L8D707_OOCBI</name>
<comment type="caution">
    <text evidence="1">The sequence shown here is derived from an EMBL/GenBank/DDBJ whole genome shotgun (WGS) entry which is preliminary data.</text>
</comment>
<proteinExistence type="predicted"/>
<dbReference type="EMBL" id="QOIP01000012">
    <property type="protein sequence ID" value="RLU16230.1"/>
    <property type="molecule type" value="Genomic_DNA"/>
</dbReference>
<protein>
    <submittedName>
        <fullName evidence="1">Uncharacterized protein</fullName>
    </submittedName>
</protein>
<reference evidence="1" key="2">
    <citation type="submission" date="2018-07" db="EMBL/GenBank/DDBJ databases">
        <authorList>
            <person name="Mckenzie S.K."/>
            <person name="Kronauer D.J.C."/>
        </authorList>
    </citation>
    <scope>NUCLEOTIDE SEQUENCE</scope>
    <source>
        <strain evidence="1">Clonal line C1</strain>
    </source>
</reference>
<organism evidence="1">
    <name type="scientific">Ooceraea biroi</name>
    <name type="common">Clonal raider ant</name>
    <name type="synonym">Cerapachys biroi</name>
    <dbReference type="NCBI Taxonomy" id="2015173"/>
    <lineage>
        <taxon>Eukaryota</taxon>
        <taxon>Metazoa</taxon>
        <taxon>Ecdysozoa</taxon>
        <taxon>Arthropoda</taxon>
        <taxon>Hexapoda</taxon>
        <taxon>Insecta</taxon>
        <taxon>Pterygota</taxon>
        <taxon>Neoptera</taxon>
        <taxon>Endopterygota</taxon>
        <taxon>Hymenoptera</taxon>
        <taxon>Apocrita</taxon>
        <taxon>Aculeata</taxon>
        <taxon>Formicoidea</taxon>
        <taxon>Formicidae</taxon>
        <taxon>Dorylinae</taxon>
        <taxon>Ooceraea</taxon>
    </lineage>
</organism>
<gene>
    <name evidence="1" type="ORF">DMN91_011990</name>
</gene>
<reference evidence="1" key="1">
    <citation type="journal article" date="2018" name="Genome Res.">
        <title>The genomic architecture and molecular evolution of ant odorant receptors.</title>
        <authorList>
            <person name="McKenzie S.K."/>
            <person name="Kronauer D.J.C."/>
        </authorList>
    </citation>
    <scope>NUCLEOTIDE SEQUENCE [LARGE SCALE GENOMIC DNA]</scope>
    <source>
        <strain evidence="1">Clonal line C1</strain>
    </source>
</reference>